<evidence type="ECO:0000256" key="2">
    <source>
        <dbReference type="ARBA" id="ARBA00022490"/>
    </source>
</evidence>
<dbReference type="PANTHER" id="PTHR46227">
    <property type="entry name" value="GLUTAMATE RECEPTOR-INTERACTING PROTEIN GRIP"/>
    <property type="match status" value="1"/>
</dbReference>
<name>A0A8C4R8U0_EPTBU</name>
<dbReference type="InterPro" id="IPR036034">
    <property type="entry name" value="PDZ_sf"/>
</dbReference>
<keyword evidence="2" id="KW-0963">Cytoplasm</keyword>
<reference evidence="5" key="2">
    <citation type="submission" date="2025-09" db="UniProtKB">
        <authorList>
            <consortium name="Ensembl"/>
        </authorList>
    </citation>
    <scope>IDENTIFICATION</scope>
</reference>
<evidence type="ECO:0000256" key="1">
    <source>
        <dbReference type="ARBA" id="ARBA00004496"/>
    </source>
</evidence>
<dbReference type="FunFam" id="2.30.42.10:FF:000021">
    <property type="entry name" value="Glutamate receptor interacting protein 1"/>
    <property type="match status" value="1"/>
</dbReference>
<evidence type="ECO:0000259" key="4">
    <source>
        <dbReference type="PROSITE" id="PS50106"/>
    </source>
</evidence>
<dbReference type="PROSITE" id="PS50106">
    <property type="entry name" value="PDZ"/>
    <property type="match status" value="5"/>
</dbReference>
<dbReference type="GO" id="GO:0098887">
    <property type="term" value="P:neurotransmitter receptor transport, endosome to postsynaptic membrane"/>
    <property type="evidence" value="ECO:0007669"/>
    <property type="project" value="TreeGrafter"/>
</dbReference>
<feature type="domain" description="PDZ" evidence="4">
    <location>
        <begin position="419"/>
        <end position="503"/>
    </location>
</feature>
<evidence type="ECO:0000313" key="6">
    <source>
        <dbReference type="Proteomes" id="UP000694388"/>
    </source>
</evidence>
<dbReference type="GeneTree" id="ENSGT00940000155615"/>
<feature type="domain" description="PDZ" evidence="4">
    <location>
        <begin position="1"/>
        <end position="82"/>
    </location>
</feature>
<feature type="domain" description="PDZ" evidence="4">
    <location>
        <begin position="328"/>
        <end position="410"/>
    </location>
</feature>
<dbReference type="Pfam" id="PF00595">
    <property type="entry name" value="PDZ"/>
    <property type="match status" value="3"/>
</dbReference>
<reference evidence="5" key="1">
    <citation type="submission" date="2025-08" db="UniProtKB">
        <authorList>
            <consortium name="Ensembl"/>
        </authorList>
    </citation>
    <scope>IDENTIFICATION</scope>
</reference>
<evidence type="ECO:0000313" key="5">
    <source>
        <dbReference type="Ensembl" id="ENSEBUP00000025784.1"/>
    </source>
</evidence>
<dbReference type="Gene3D" id="2.30.42.10">
    <property type="match status" value="5"/>
</dbReference>
<dbReference type="SUPFAM" id="SSF50156">
    <property type="entry name" value="PDZ domain-like"/>
    <property type="match status" value="5"/>
</dbReference>
<comment type="subcellular location">
    <subcellularLocation>
        <location evidence="1">Cytoplasm</location>
    </subcellularLocation>
</comment>
<feature type="domain" description="PDZ" evidence="4">
    <location>
        <begin position="118"/>
        <end position="161"/>
    </location>
</feature>
<proteinExistence type="predicted"/>
<dbReference type="OMA" id="CHMETVE"/>
<dbReference type="Proteomes" id="UP000694388">
    <property type="component" value="Unplaced"/>
</dbReference>
<keyword evidence="6" id="KW-1185">Reference proteome</keyword>
<dbReference type="PANTHER" id="PTHR46227:SF2">
    <property type="entry name" value="FI03335P"/>
    <property type="match status" value="1"/>
</dbReference>
<dbReference type="InterPro" id="IPR043545">
    <property type="entry name" value="GRIP1/2"/>
</dbReference>
<accession>A0A8C4R8U0</accession>
<dbReference type="AlphaFoldDB" id="A0A8C4R8U0"/>
<sequence length="572" mass="60306">MLIKKDGSSLGLTISGGVDKDEPPRVSDLRLGGIAIRSDQLNVGDHIHAVNGIALGRLHHAEIVNLLRNIGGRVCLDVEYELPSASERLQGSVTPKSLQLALMKEGNSFGFVVRGKCGALHMGDHVLSIDGVATELCSLQEASQLLANASDTLRLEILPARRSIPGLVHNDRGLYLACTQFANSFICLSKYNSLALISTYSSGVLSTASNSLGLGGQVVRTENVVVDLQGGLSNGLGIQIQGGLFPSEPLASPPVITCVESKSEAERYVCGLLQIGDRILAVNGLPTEDGTLEDARHLLHSAGLSRHVTLDMEFDVAESVIPSSGTFHVKLPSKRGMELGVTPPNRKAGDALIITGVKKGSVAHRTGTLQPGDRLLAIDGERLEVSSVERAMRALQRADSFVRLKICKSEENADAETVSYTVQLNGSGGPLGIDVDATKGSLEPILISTLTKGGLAERTGAIHVGDRILCINGMSLKGQSASEVNAMLQNGGESVALTIRKHSPSECTELSHTFWSVSTELPPLTTVSLDSAVDSWDGSAGELLHSTAGANCSLGSKHFPFCALKGVRVITM</sequence>
<protein>
    <recommendedName>
        <fullName evidence="4">PDZ domain-containing protein</fullName>
    </recommendedName>
</protein>
<dbReference type="Pfam" id="PF17820">
    <property type="entry name" value="PDZ_6"/>
    <property type="match status" value="1"/>
</dbReference>
<dbReference type="SMART" id="SM00228">
    <property type="entry name" value="PDZ"/>
    <property type="match status" value="5"/>
</dbReference>
<dbReference type="GO" id="GO:0005737">
    <property type="term" value="C:cytoplasm"/>
    <property type="evidence" value="ECO:0007669"/>
    <property type="project" value="UniProtKB-SubCell"/>
</dbReference>
<dbReference type="InterPro" id="IPR001478">
    <property type="entry name" value="PDZ"/>
</dbReference>
<keyword evidence="3" id="KW-0677">Repeat</keyword>
<dbReference type="InterPro" id="IPR041489">
    <property type="entry name" value="PDZ_6"/>
</dbReference>
<evidence type="ECO:0000256" key="3">
    <source>
        <dbReference type="ARBA" id="ARBA00022737"/>
    </source>
</evidence>
<organism evidence="5 6">
    <name type="scientific">Eptatretus burgeri</name>
    <name type="common">Inshore hagfish</name>
    <dbReference type="NCBI Taxonomy" id="7764"/>
    <lineage>
        <taxon>Eukaryota</taxon>
        <taxon>Metazoa</taxon>
        <taxon>Chordata</taxon>
        <taxon>Craniata</taxon>
        <taxon>Vertebrata</taxon>
        <taxon>Cyclostomata</taxon>
        <taxon>Myxini</taxon>
        <taxon>Myxiniformes</taxon>
        <taxon>Myxinidae</taxon>
        <taxon>Eptatretinae</taxon>
        <taxon>Eptatretus</taxon>
    </lineage>
</organism>
<feature type="domain" description="PDZ" evidence="4">
    <location>
        <begin position="225"/>
        <end position="303"/>
    </location>
</feature>
<dbReference type="Ensembl" id="ENSEBUT00000026358.1">
    <property type="protein sequence ID" value="ENSEBUP00000025784.1"/>
    <property type="gene ID" value="ENSEBUG00000015872.1"/>
</dbReference>